<dbReference type="EC" id="3.6.3.14" evidence="7"/>
<evidence type="ECO:0000313" key="7">
    <source>
        <dbReference type="EMBL" id="EQD50165.1"/>
    </source>
</evidence>
<keyword evidence="5" id="KW-0472">Membrane</keyword>
<dbReference type="NCBIfam" id="TIGR01145">
    <property type="entry name" value="ATP_synt_delta"/>
    <property type="match status" value="1"/>
</dbReference>
<dbReference type="GO" id="GO:0046933">
    <property type="term" value="F:proton-transporting ATP synthase activity, rotational mechanism"/>
    <property type="evidence" value="ECO:0007669"/>
    <property type="project" value="InterPro"/>
</dbReference>
<dbReference type="Gene3D" id="1.10.520.20">
    <property type="entry name" value="N-terminal domain of the delta subunit of the F1F0-ATP synthase"/>
    <property type="match status" value="1"/>
</dbReference>
<keyword evidence="2" id="KW-0813">Transport</keyword>
<dbReference type="NCBIfam" id="NF004402">
    <property type="entry name" value="PRK05758.2-2"/>
    <property type="match status" value="1"/>
</dbReference>
<dbReference type="SUPFAM" id="SSF47928">
    <property type="entry name" value="N-terminal domain of the delta subunit of the F1F0-ATP synthase"/>
    <property type="match status" value="1"/>
</dbReference>
<organism evidence="7">
    <name type="scientific">mine drainage metagenome</name>
    <dbReference type="NCBI Taxonomy" id="410659"/>
    <lineage>
        <taxon>unclassified sequences</taxon>
        <taxon>metagenomes</taxon>
        <taxon>ecological metagenomes</taxon>
    </lineage>
</organism>
<comment type="subcellular location">
    <subcellularLocation>
        <location evidence="1">Membrane</location>
    </subcellularLocation>
</comment>
<accession>T1B7K7</accession>
<evidence type="ECO:0000256" key="1">
    <source>
        <dbReference type="ARBA" id="ARBA00004370"/>
    </source>
</evidence>
<dbReference type="PANTHER" id="PTHR11910">
    <property type="entry name" value="ATP SYNTHASE DELTA CHAIN"/>
    <property type="match status" value="1"/>
</dbReference>
<dbReference type="PRINTS" id="PR00125">
    <property type="entry name" value="ATPASEDELTA"/>
</dbReference>
<dbReference type="HAMAP" id="MF_01416">
    <property type="entry name" value="ATP_synth_delta_bact"/>
    <property type="match status" value="1"/>
</dbReference>
<dbReference type="AlphaFoldDB" id="T1B7K7"/>
<evidence type="ECO:0000256" key="3">
    <source>
        <dbReference type="ARBA" id="ARBA00022781"/>
    </source>
</evidence>
<dbReference type="Pfam" id="PF00213">
    <property type="entry name" value="OSCP"/>
    <property type="match status" value="1"/>
</dbReference>
<evidence type="ECO:0000256" key="6">
    <source>
        <dbReference type="ARBA" id="ARBA00023310"/>
    </source>
</evidence>
<keyword evidence="3" id="KW-0375">Hydrogen ion transport</keyword>
<protein>
    <submittedName>
        <fullName evidence="7">ATPase, F1 complex, OSCP/delta subunit</fullName>
        <ecNumber evidence="7">3.6.3.14</ecNumber>
    </submittedName>
</protein>
<evidence type="ECO:0000256" key="2">
    <source>
        <dbReference type="ARBA" id="ARBA00022448"/>
    </source>
</evidence>
<reference evidence="7" key="1">
    <citation type="submission" date="2013-08" db="EMBL/GenBank/DDBJ databases">
        <authorList>
            <person name="Mendez C."/>
            <person name="Richter M."/>
            <person name="Ferrer M."/>
            <person name="Sanchez J."/>
        </authorList>
    </citation>
    <scope>NUCLEOTIDE SEQUENCE</scope>
</reference>
<sequence>MLHDPRVQSQPLADLVAAAAGPSLEPTTRNFIHMLADNHRLDCLPEISARFDELKAQAEGTIDVEVISACALSETQQGMLAAALERRLRRTVRLRCTHDPALIGGASVRAGDLVIDGSLRGRLERVARQLTA</sequence>
<dbReference type="EMBL" id="AUZX01009910">
    <property type="protein sequence ID" value="EQD50165.1"/>
    <property type="molecule type" value="Genomic_DNA"/>
</dbReference>
<evidence type="ECO:0000256" key="4">
    <source>
        <dbReference type="ARBA" id="ARBA00023065"/>
    </source>
</evidence>
<proteinExistence type="inferred from homology"/>
<name>T1B7K7_9ZZZZ</name>
<dbReference type="InterPro" id="IPR000711">
    <property type="entry name" value="ATPase_OSCP/dsu"/>
</dbReference>
<comment type="caution">
    <text evidence="7">The sequence shown here is derived from an EMBL/GenBank/DDBJ whole genome shotgun (WGS) entry which is preliminary data.</text>
</comment>
<dbReference type="InterPro" id="IPR026015">
    <property type="entry name" value="ATP_synth_OSCP/delta_N_sf"/>
</dbReference>
<keyword evidence="4" id="KW-0406">Ion transport</keyword>
<dbReference type="GO" id="GO:0016787">
    <property type="term" value="F:hydrolase activity"/>
    <property type="evidence" value="ECO:0007669"/>
    <property type="project" value="UniProtKB-KW"/>
</dbReference>
<evidence type="ECO:0000256" key="5">
    <source>
        <dbReference type="ARBA" id="ARBA00023136"/>
    </source>
</evidence>
<keyword evidence="7" id="KW-0378">Hydrolase</keyword>
<dbReference type="GO" id="GO:0016020">
    <property type="term" value="C:membrane"/>
    <property type="evidence" value="ECO:0007669"/>
    <property type="project" value="UniProtKB-SubCell"/>
</dbReference>
<reference evidence="7" key="2">
    <citation type="journal article" date="2014" name="ISME J.">
        <title>Microbial stratification in low pH oxic and suboxic macroscopic growths along an acid mine drainage.</title>
        <authorList>
            <person name="Mendez-Garcia C."/>
            <person name="Mesa V."/>
            <person name="Sprenger R.R."/>
            <person name="Richter M."/>
            <person name="Diez M.S."/>
            <person name="Solano J."/>
            <person name="Bargiela R."/>
            <person name="Golyshina O.V."/>
            <person name="Manteca A."/>
            <person name="Ramos J.L."/>
            <person name="Gallego J.R."/>
            <person name="Llorente I."/>
            <person name="Martins Dos Santos V.A."/>
            <person name="Jensen O.N."/>
            <person name="Pelaez A.I."/>
            <person name="Sanchez J."/>
            <person name="Ferrer M."/>
        </authorList>
    </citation>
    <scope>NUCLEOTIDE SEQUENCE</scope>
</reference>
<keyword evidence="6" id="KW-0066">ATP synthesis</keyword>
<gene>
    <name evidence="7" type="ORF">B1A_13543</name>
</gene>